<sequence>MCSLLQQVAQGASKHNAMMFLTFLYLAACLVLTTLATDYFERLDLTPLPLGSLLASFEFRSNETLSAYNSQNFRYFPRSLGQVLQHADTKELHLRFSTGRWDTETWGARPWDGTKEGGTGVELWAWINAENEKEAMRKWITLNQGLSGLFCASLNFIDETRTTKPVLSFQPAGTHTQNGSLHLLHGVLPGEVVCTENLTPFLKLLPCKGKAGVASLLDGHKIFDASWQSMSVDVRPRCLTGQECLVEIAQTIDMVLNIARAKRPRGDPIPRPVQPHELICDETKSYHNHETCYPVDALETPEWSLNDVFGRPVAGACPLCDEEGPEAKSLCLHVPHSQGVWIGAGGFEVRSGPGEREKRCWQLVPGERFDFDMPKTSVRTHAQLDLTDELITAERTMTGHGAAKGGMRTVFTNPSSKDPVDIVVFESLPWFLRPFMHTLKAQITDTGFPSEWEVIKDVYYRPAVDRKRGTQIEMVLSIPPSSTVMVTYDFEKAILRYTEYPPDANRGFIVAPAVVRILNQVDATGNAKAIYIRTTSLLLSLPTPDFSMPYNVIILTSTVMALAFGSIFNILIRRFVAFDEVPENKLSKIVKTSRFRIALLKERIMGKAGKKE</sequence>
<proteinExistence type="predicted"/>
<organism evidence="1 2">
    <name type="scientific">Neophaeococcomyces mojaviensis</name>
    <dbReference type="NCBI Taxonomy" id="3383035"/>
    <lineage>
        <taxon>Eukaryota</taxon>
        <taxon>Fungi</taxon>
        <taxon>Dikarya</taxon>
        <taxon>Ascomycota</taxon>
        <taxon>Pezizomycotina</taxon>
        <taxon>Eurotiomycetes</taxon>
        <taxon>Chaetothyriomycetidae</taxon>
        <taxon>Chaetothyriales</taxon>
        <taxon>Chaetothyriales incertae sedis</taxon>
        <taxon>Neophaeococcomyces</taxon>
    </lineage>
</organism>
<name>A0ACC3A0H4_9EURO</name>
<evidence type="ECO:0000313" key="1">
    <source>
        <dbReference type="EMBL" id="KAJ9653471.1"/>
    </source>
</evidence>
<dbReference type="EMBL" id="JAPDRQ010000153">
    <property type="protein sequence ID" value="KAJ9653471.1"/>
    <property type="molecule type" value="Genomic_DNA"/>
</dbReference>
<evidence type="ECO:0000313" key="2">
    <source>
        <dbReference type="Proteomes" id="UP001172386"/>
    </source>
</evidence>
<keyword evidence="2" id="KW-1185">Reference proteome</keyword>
<comment type="caution">
    <text evidence="1">The sequence shown here is derived from an EMBL/GenBank/DDBJ whole genome shotgun (WGS) entry which is preliminary data.</text>
</comment>
<protein>
    <submittedName>
        <fullName evidence="1">Subunit of the glycosylphosphatidylinositol transamidase complex-like protein</fullName>
    </submittedName>
</protein>
<dbReference type="Proteomes" id="UP001172386">
    <property type="component" value="Unassembled WGS sequence"/>
</dbReference>
<accession>A0ACC3A0H4</accession>
<reference evidence="1" key="1">
    <citation type="submission" date="2022-10" db="EMBL/GenBank/DDBJ databases">
        <title>Culturing micro-colonial fungi from biological soil crusts in the Mojave desert and describing Neophaeococcomyces mojavensis, and introducing the new genera and species Taxawa tesnikishii.</title>
        <authorList>
            <person name="Kurbessoian T."/>
            <person name="Stajich J.E."/>
        </authorList>
    </citation>
    <scope>NUCLEOTIDE SEQUENCE</scope>
    <source>
        <strain evidence="1">JES_112</strain>
    </source>
</reference>
<gene>
    <name evidence="1" type="primary">GPI16</name>
    <name evidence="1" type="ORF">H2198_007367</name>
</gene>